<dbReference type="Pfam" id="PF03469">
    <property type="entry name" value="XH"/>
    <property type="match status" value="1"/>
</dbReference>
<dbReference type="Proteomes" id="UP000075243">
    <property type="component" value="Unassembled WGS sequence"/>
</dbReference>
<evidence type="ECO:0000313" key="3">
    <source>
        <dbReference type="EMBL" id="KYP44748.1"/>
    </source>
</evidence>
<dbReference type="InterPro" id="IPR005379">
    <property type="entry name" value="FDM1-5/IDN2_XH"/>
</dbReference>
<reference evidence="3" key="1">
    <citation type="journal article" date="2012" name="Nat. Biotechnol.">
        <title>Draft genome sequence of pigeonpea (Cajanus cajan), an orphan legume crop of resource-poor farmers.</title>
        <authorList>
            <person name="Varshney R.K."/>
            <person name="Chen W."/>
            <person name="Li Y."/>
            <person name="Bharti A.K."/>
            <person name="Saxena R.K."/>
            <person name="Schlueter J.A."/>
            <person name="Donoghue M.T."/>
            <person name="Azam S."/>
            <person name="Fan G."/>
            <person name="Whaley A.M."/>
            <person name="Farmer A.D."/>
            <person name="Sheridan J."/>
            <person name="Iwata A."/>
            <person name="Tuteja R."/>
            <person name="Penmetsa R.V."/>
            <person name="Wu W."/>
            <person name="Upadhyaya H.D."/>
            <person name="Yang S.P."/>
            <person name="Shah T."/>
            <person name="Saxena K.B."/>
            <person name="Michael T."/>
            <person name="McCombie W.R."/>
            <person name="Yang B."/>
            <person name="Zhang G."/>
            <person name="Yang H."/>
            <person name="Wang J."/>
            <person name="Spillane C."/>
            <person name="Cook D.R."/>
            <person name="May G.D."/>
            <person name="Xu X."/>
            <person name="Jackson S.A."/>
        </authorList>
    </citation>
    <scope>NUCLEOTIDE SEQUENCE [LARGE SCALE GENOMIC DNA]</scope>
</reference>
<name>A0A151RQB9_CAJCA</name>
<gene>
    <name evidence="3" type="ORF">KK1_033725</name>
</gene>
<dbReference type="InterPro" id="IPR045177">
    <property type="entry name" value="FDM1-5/IDN2"/>
</dbReference>
<dbReference type="OMA" id="MSEEWGE"/>
<feature type="coiled-coil region" evidence="1">
    <location>
        <begin position="11"/>
        <end position="73"/>
    </location>
</feature>
<organism evidence="3 4">
    <name type="scientific">Cajanus cajan</name>
    <name type="common">Pigeon pea</name>
    <name type="synonym">Cajanus indicus</name>
    <dbReference type="NCBI Taxonomy" id="3821"/>
    <lineage>
        <taxon>Eukaryota</taxon>
        <taxon>Viridiplantae</taxon>
        <taxon>Streptophyta</taxon>
        <taxon>Embryophyta</taxon>
        <taxon>Tracheophyta</taxon>
        <taxon>Spermatophyta</taxon>
        <taxon>Magnoliopsida</taxon>
        <taxon>eudicotyledons</taxon>
        <taxon>Gunneridae</taxon>
        <taxon>Pentapetalae</taxon>
        <taxon>rosids</taxon>
        <taxon>fabids</taxon>
        <taxon>Fabales</taxon>
        <taxon>Fabaceae</taxon>
        <taxon>Papilionoideae</taxon>
        <taxon>50 kb inversion clade</taxon>
        <taxon>NPAAA clade</taxon>
        <taxon>indigoferoid/millettioid clade</taxon>
        <taxon>Phaseoleae</taxon>
        <taxon>Cajanus</taxon>
    </lineage>
</organism>
<dbReference type="AlphaFoldDB" id="A0A151RQB9"/>
<keyword evidence="1" id="KW-0175">Coiled coil</keyword>
<dbReference type="PANTHER" id="PTHR21596:SF23">
    <property type="entry name" value="FACTOR OF DNA METHYLATION 4"/>
    <property type="match status" value="1"/>
</dbReference>
<dbReference type="PANTHER" id="PTHR21596">
    <property type="entry name" value="RIBONUCLEASE P SUBUNIT P38"/>
    <property type="match status" value="1"/>
</dbReference>
<dbReference type="EMBL" id="KQ483614">
    <property type="protein sequence ID" value="KYP44748.1"/>
    <property type="molecule type" value="Genomic_DNA"/>
</dbReference>
<protein>
    <recommendedName>
        <fullName evidence="2">Factor of DNA methylation 1-5/IDN2 domain-containing protein</fullName>
    </recommendedName>
</protein>
<evidence type="ECO:0000259" key="2">
    <source>
        <dbReference type="Pfam" id="PF03469"/>
    </source>
</evidence>
<dbReference type="STRING" id="3821.A0A151RQB9"/>
<evidence type="ECO:0000256" key="1">
    <source>
        <dbReference type="SAM" id="Coils"/>
    </source>
</evidence>
<dbReference type="Gramene" id="C.cajan_34693.t">
    <property type="protein sequence ID" value="C.cajan_34693.t"/>
    <property type="gene ID" value="C.cajan_34693"/>
</dbReference>
<keyword evidence="4" id="KW-1185">Reference proteome</keyword>
<dbReference type="GO" id="GO:0080188">
    <property type="term" value="P:gene silencing by siRNA-directed DNA methylation"/>
    <property type="evidence" value="ECO:0007669"/>
    <property type="project" value="InterPro"/>
</dbReference>
<evidence type="ECO:0000313" key="4">
    <source>
        <dbReference type="Proteomes" id="UP000075243"/>
    </source>
</evidence>
<feature type="domain" description="Factor of DNA methylation 1-5/IDN2" evidence="2">
    <location>
        <begin position="91"/>
        <end position="222"/>
    </location>
</feature>
<proteinExistence type="predicted"/>
<sequence>FFQLKNQLICNQKLESENQQLKGKLDVMKYMEDEFLKSVGSLHMEVVEMEDFNQSLITKERESNDELQKARKKLIKGIEEISSHDGNICLKRMGEIDTQPFLKALRAKRRYSKEEAEKRALEMCSLWQKDVQDPHWHPFKIITAHGKSKEIIDDEDAKLRVLKKELGDEAYNAVVAALKEINEYNSSGRFMITELWNKGVGRKATIEEGVEFLLNQMKTMKRQIRVRRINAIDNTDQDVGQGHGLFSLSVSFGFEWKI</sequence>
<accession>A0A151RQB9</accession>
<feature type="non-terminal residue" evidence="3">
    <location>
        <position position="1"/>
    </location>
</feature>